<proteinExistence type="predicted"/>
<comment type="caution">
    <text evidence="2">The sequence shown here is derived from an EMBL/GenBank/DDBJ whole genome shotgun (WGS) entry which is preliminary data.</text>
</comment>
<feature type="transmembrane region" description="Helical" evidence="1">
    <location>
        <begin position="32"/>
        <end position="56"/>
    </location>
</feature>
<keyword evidence="1" id="KW-0472">Membrane</keyword>
<protein>
    <recommendedName>
        <fullName evidence="4">Sodium:potassium antiporter</fullName>
    </recommendedName>
</protein>
<evidence type="ECO:0000313" key="2">
    <source>
        <dbReference type="EMBL" id="KGR87930.1"/>
    </source>
</evidence>
<evidence type="ECO:0008006" key="4">
    <source>
        <dbReference type="Google" id="ProtNLM"/>
    </source>
</evidence>
<evidence type="ECO:0000256" key="1">
    <source>
        <dbReference type="SAM" id="Phobius"/>
    </source>
</evidence>
<gene>
    <name evidence="2" type="ORF">CD32_02555</name>
</gene>
<keyword evidence="1" id="KW-1133">Transmembrane helix</keyword>
<sequence>MMKDFRVLSALCAASALFISLGFFLTETPVLLQILLLVIGLVIGIITFIGLVKLFIAQQKGNV</sequence>
<evidence type="ECO:0000313" key="3">
    <source>
        <dbReference type="Proteomes" id="UP000030437"/>
    </source>
</evidence>
<name>A0A0A3IWV1_9BACI</name>
<reference evidence="2 3" key="1">
    <citation type="submission" date="2014-02" db="EMBL/GenBank/DDBJ databases">
        <title>Draft genome sequence of Lysinibacillus odysseyi NBRC 100172.</title>
        <authorList>
            <person name="Zhang F."/>
            <person name="Wang G."/>
            <person name="Zhang L."/>
        </authorList>
    </citation>
    <scope>NUCLEOTIDE SEQUENCE [LARGE SCALE GENOMIC DNA]</scope>
    <source>
        <strain evidence="2 3">NBRC 100172</strain>
    </source>
</reference>
<dbReference type="RefSeq" id="WP_036150902.1">
    <property type="nucleotide sequence ID" value="NZ_AVCX01000019.1"/>
</dbReference>
<keyword evidence="3" id="KW-1185">Reference proteome</keyword>
<accession>A0A0A3IWV1</accession>
<dbReference type="Proteomes" id="UP000030437">
    <property type="component" value="Unassembled WGS sequence"/>
</dbReference>
<keyword evidence="1" id="KW-0812">Transmembrane</keyword>
<organism evidence="2 3">
    <name type="scientific">Lysinibacillus odysseyi 34hs-1 = NBRC 100172</name>
    <dbReference type="NCBI Taxonomy" id="1220589"/>
    <lineage>
        <taxon>Bacteria</taxon>
        <taxon>Bacillati</taxon>
        <taxon>Bacillota</taxon>
        <taxon>Bacilli</taxon>
        <taxon>Bacillales</taxon>
        <taxon>Bacillaceae</taxon>
        <taxon>Lysinibacillus</taxon>
    </lineage>
</organism>
<dbReference type="EMBL" id="JPVP01000044">
    <property type="protein sequence ID" value="KGR87930.1"/>
    <property type="molecule type" value="Genomic_DNA"/>
</dbReference>
<dbReference type="AlphaFoldDB" id="A0A0A3IWV1"/>